<protein>
    <submittedName>
        <fullName evidence="1">Uncharacterized protein</fullName>
    </submittedName>
</protein>
<evidence type="ECO:0000313" key="1">
    <source>
        <dbReference type="EMBL" id="MFD1050040.1"/>
    </source>
</evidence>
<proteinExistence type="predicted"/>
<comment type="caution">
    <text evidence="1">The sequence shown here is derived from an EMBL/GenBank/DDBJ whole genome shotgun (WGS) entry which is preliminary data.</text>
</comment>
<gene>
    <name evidence="1" type="ORF">ACFQ1S_33190</name>
</gene>
<name>A0ABW3MHJ8_9PSEU</name>
<dbReference type="EMBL" id="JBHTIS010002567">
    <property type="protein sequence ID" value="MFD1050040.1"/>
    <property type="molecule type" value="Genomic_DNA"/>
</dbReference>
<sequence length="114" mass="12879">MDLDAAAHNFVFDHTVVYACDSCGHGDLRSFSHDCFQPPWEEEWDMEWSADIAPEDMDHLRAAFTSCPSPTRFSCVCAAHERLRETKPMLAGTKIRDGARIPGPITRKTIGIRR</sequence>
<organism evidence="1 2">
    <name type="scientific">Kibdelosporangium lantanae</name>
    <dbReference type="NCBI Taxonomy" id="1497396"/>
    <lineage>
        <taxon>Bacteria</taxon>
        <taxon>Bacillati</taxon>
        <taxon>Actinomycetota</taxon>
        <taxon>Actinomycetes</taxon>
        <taxon>Pseudonocardiales</taxon>
        <taxon>Pseudonocardiaceae</taxon>
        <taxon>Kibdelosporangium</taxon>
    </lineage>
</organism>
<feature type="non-terminal residue" evidence="1">
    <location>
        <position position="114"/>
    </location>
</feature>
<reference evidence="2" key="1">
    <citation type="journal article" date="2019" name="Int. J. Syst. Evol. Microbiol.">
        <title>The Global Catalogue of Microorganisms (GCM) 10K type strain sequencing project: providing services to taxonomists for standard genome sequencing and annotation.</title>
        <authorList>
            <consortium name="The Broad Institute Genomics Platform"/>
            <consortium name="The Broad Institute Genome Sequencing Center for Infectious Disease"/>
            <person name="Wu L."/>
            <person name="Ma J."/>
        </authorList>
    </citation>
    <scope>NUCLEOTIDE SEQUENCE [LARGE SCALE GENOMIC DNA]</scope>
    <source>
        <strain evidence="2">JCM 31486</strain>
    </source>
</reference>
<keyword evidence="2" id="KW-1185">Reference proteome</keyword>
<accession>A0ABW3MHJ8</accession>
<evidence type="ECO:0000313" key="2">
    <source>
        <dbReference type="Proteomes" id="UP001597045"/>
    </source>
</evidence>
<dbReference type="Proteomes" id="UP001597045">
    <property type="component" value="Unassembled WGS sequence"/>
</dbReference>